<comment type="function">
    <text evidence="7 10">Allows the formation of correctly charged Asn-tRNA(Asn) or Gln-tRNA(Gln) through the transamidation of misacylated Asp-tRNA(Asn) or Glu-tRNA(Gln) in organisms which lack either or both of asparaginyl-tRNA or glutaminyl-tRNA synthetases. The reaction takes place in the presence of glutamine and ATP through an activated phospho-Asp-tRNA(Asn) or phospho-Glu-tRNA(Gln).</text>
</comment>
<protein>
    <recommendedName>
        <fullName evidence="10">Aspartyl/glutamyl-tRNA(Asn/Gln) amidotransferase subunit B</fullName>
        <shortName evidence="10">Asp/Glu-ADT subunit B</shortName>
        <ecNumber evidence="10">6.3.5.-</ecNumber>
    </recommendedName>
</protein>
<dbReference type="EMBL" id="MHHS01000048">
    <property type="protein sequence ID" value="OGY35577.1"/>
    <property type="molecule type" value="Genomic_DNA"/>
</dbReference>
<gene>
    <name evidence="10" type="primary">gatB</name>
    <name evidence="12" type="ORF">A3E36_00200</name>
</gene>
<dbReference type="PANTHER" id="PTHR11659:SF0">
    <property type="entry name" value="GLUTAMYL-TRNA(GLN) AMIDOTRANSFERASE SUBUNIT B, MITOCHONDRIAL"/>
    <property type="match status" value="1"/>
</dbReference>
<evidence type="ECO:0000256" key="7">
    <source>
        <dbReference type="ARBA" id="ARBA00024799"/>
    </source>
</evidence>
<keyword evidence="5 10" id="KW-0067">ATP-binding</keyword>
<evidence type="ECO:0000313" key="13">
    <source>
        <dbReference type="Proteomes" id="UP000177941"/>
    </source>
</evidence>
<dbReference type="NCBIfam" id="NF004012">
    <property type="entry name" value="PRK05477.1-2"/>
    <property type="match status" value="1"/>
</dbReference>
<comment type="subunit">
    <text evidence="2 10">Heterotrimer of A, B and C subunits.</text>
</comment>
<dbReference type="GO" id="GO:0005524">
    <property type="term" value="F:ATP binding"/>
    <property type="evidence" value="ECO:0007669"/>
    <property type="project" value="UniProtKB-KW"/>
</dbReference>
<dbReference type="Pfam" id="PF02637">
    <property type="entry name" value="GatB_Yqey"/>
    <property type="match status" value="1"/>
</dbReference>
<evidence type="ECO:0000256" key="9">
    <source>
        <dbReference type="ARBA" id="ARBA00047913"/>
    </source>
</evidence>
<evidence type="ECO:0000256" key="6">
    <source>
        <dbReference type="ARBA" id="ARBA00022917"/>
    </source>
</evidence>
<dbReference type="PROSITE" id="PS01234">
    <property type="entry name" value="GATB"/>
    <property type="match status" value="1"/>
</dbReference>
<dbReference type="InterPro" id="IPR017959">
    <property type="entry name" value="Asn/Gln-tRNA_amidoTrfase_suB/E"/>
</dbReference>
<dbReference type="SMART" id="SM00845">
    <property type="entry name" value="GatB_Yqey"/>
    <property type="match status" value="1"/>
</dbReference>
<evidence type="ECO:0000256" key="2">
    <source>
        <dbReference type="ARBA" id="ARBA00011123"/>
    </source>
</evidence>
<evidence type="ECO:0000256" key="3">
    <source>
        <dbReference type="ARBA" id="ARBA00022598"/>
    </source>
</evidence>
<dbReference type="EC" id="6.3.5.-" evidence="10"/>
<organism evidence="12 13">
    <name type="scientific">Candidatus Andersenbacteria bacterium RIFCSPHIGHO2_12_FULL_45_11b</name>
    <dbReference type="NCBI Taxonomy" id="1797282"/>
    <lineage>
        <taxon>Bacteria</taxon>
        <taxon>Candidatus Anderseniibacteriota</taxon>
    </lineage>
</organism>
<dbReference type="Proteomes" id="UP000177941">
    <property type="component" value="Unassembled WGS sequence"/>
</dbReference>
<evidence type="ECO:0000256" key="4">
    <source>
        <dbReference type="ARBA" id="ARBA00022741"/>
    </source>
</evidence>
<dbReference type="SUPFAM" id="SSF55931">
    <property type="entry name" value="Glutamine synthetase/guanido kinase"/>
    <property type="match status" value="1"/>
</dbReference>
<name>A0A1G1X891_9BACT</name>
<evidence type="ECO:0000256" key="10">
    <source>
        <dbReference type="HAMAP-Rule" id="MF_00121"/>
    </source>
</evidence>
<feature type="domain" description="Asn/Gln amidotransferase" evidence="11">
    <location>
        <begin position="328"/>
        <end position="489"/>
    </location>
</feature>
<dbReference type="InterPro" id="IPR014746">
    <property type="entry name" value="Gln_synth/guanido_kin_cat_dom"/>
</dbReference>
<evidence type="ECO:0000313" key="12">
    <source>
        <dbReference type="EMBL" id="OGY35577.1"/>
    </source>
</evidence>
<dbReference type="InterPro" id="IPR017958">
    <property type="entry name" value="Gln-tRNA_amidoTrfase_suB_CS"/>
</dbReference>
<evidence type="ECO:0000256" key="8">
    <source>
        <dbReference type="ARBA" id="ARBA00047380"/>
    </source>
</evidence>
<dbReference type="Gene3D" id="1.10.10.410">
    <property type="match status" value="1"/>
</dbReference>
<dbReference type="InterPro" id="IPR023168">
    <property type="entry name" value="GatB_Yqey_C_2"/>
</dbReference>
<dbReference type="Pfam" id="PF02934">
    <property type="entry name" value="GatB_N"/>
    <property type="match status" value="1"/>
</dbReference>
<keyword evidence="6 10" id="KW-0648">Protein biosynthesis</keyword>
<keyword evidence="4 10" id="KW-0547">Nucleotide-binding</keyword>
<dbReference type="InterPro" id="IPR003789">
    <property type="entry name" value="Asn/Gln_tRNA_amidoTrase-B-like"/>
</dbReference>
<comment type="catalytic activity">
    <reaction evidence="9 10">
        <text>L-glutamyl-tRNA(Gln) + L-glutamine + ATP + H2O = L-glutaminyl-tRNA(Gln) + L-glutamate + ADP + phosphate + H(+)</text>
        <dbReference type="Rhea" id="RHEA:17521"/>
        <dbReference type="Rhea" id="RHEA-COMP:9681"/>
        <dbReference type="Rhea" id="RHEA-COMP:9684"/>
        <dbReference type="ChEBI" id="CHEBI:15377"/>
        <dbReference type="ChEBI" id="CHEBI:15378"/>
        <dbReference type="ChEBI" id="CHEBI:29985"/>
        <dbReference type="ChEBI" id="CHEBI:30616"/>
        <dbReference type="ChEBI" id="CHEBI:43474"/>
        <dbReference type="ChEBI" id="CHEBI:58359"/>
        <dbReference type="ChEBI" id="CHEBI:78520"/>
        <dbReference type="ChEBI" id="CHEBI:78521"/>
        <dbReference type="ChEBI" id="CHEBI:456216"/>
    </reaction>
</comment>
<dbReference type="NCBIfam" id="TIGR00133">
    <property type="entry name" value="gatB"/>
    <property type="match status" value="1"/>
</dbReference>
<dbReference type="Gene3D" id="1.10.150.380">
    <property type="entry name" value="GatB domain, N-terminal subdomain"/>
    <property type="match status" value="1"/>
</dbReference>
<dbReference type="NCBIfam" id="NF004014">
    <property type="entry name" value="PRK05477.1-4"/>
    <property type="match status" value="1"/>
</dbReference>
<keyword evidence="3 10" id="KW-0436">Ligase</keyword>
<evidence type="ECO:0000256" key="1">
    <source>
        <dbReference type="ARBA" id="ARBA00005306"/>
    </source>
</evidence>
<dbReference type="InterPro" id="IPR042114">
    <property type="entry name" value="GatB_C_1"/>
</dbReference>
<proteinExistence type="inferred from homology"/>
<evidence type="ECO:0000256" key="5">
    <source>
        <dbReference type="ARBA" id="ARBA00022840"/>
    </source>
</evidence>
<sequence length="490" mass="54327">MKLQAVIGLEIHVQLKTKSKMFCSCSNVLGDGQPNTSICPICMGYPGTLPVPNAQAIAWIQKAGVALGCELAQDSKFDRKSYFYPDLPKGYQISQYDKPFCLKGSFPLVVSGQERVIGITRIHLEEDAAKNTHSKDGKSTLVDYNRAGTPLMEIVTEPDFASPEEARIFLQELQRAMRALGISDADMEKGQMRCDANVSLRKEGETTLYPKTEIKNVNSFKFVEKALLFEIDRQKKLWEAGDVPTHATRGWNSETGKTEAQREKEEAADYRYFPEPDIPPFHFTKEELTEIKASIPEMPWQARARFMREYNTSEANANVLLSDEELARLYEDTASEIAQADLERTDIAGEEQGILMKLAANIILNDVRAVRMETQADPIRITAENLAELAVLVHQGKIGSNAVRPVLAEMQKTGGDPDPIIEKLGLAQVSDTNQLDDVIAHVISENPDVVAKIKAGKEAGLQYLMGQVMAKTKGAANPGMVIELLKKNIQ</sequence>
<dbReference type="InterPro" id="IPR018027">
    <property type="entry name" value="Asn/Gln_amidotransferase"/>
</dbReference>
<dbReference type="PANTHER" id="PTHR11659">
    <property type="entry name" value="GLUTAMYL-TRNA GLN AMIDOTRANSFERASE SUBUNIT B MITOCHONDRIAL AND PROKARYOTIC PET112-RELATED"/>
    <property type="match status" value="1"/>
</dbReference>
<dbReference type="HAMAP" id="MF_00121">
    <property type="entry name" value="GatB"/>
    <property type="match status" value="1"/>
</dbReference>
<dbReference type="GO" id="GO:0006412">
    <property type="term" value="P:translation"/>
    <property type="evidence" value="ECO:0007669"/>
    <property type="project" value="UniProtKB-UniRule"/>
</dbReference>
<evidence type="ECO:0000259" key="11">
    <source>
        <dbReference type="SMART" id="SM00845"/>
    </source>
</evidence>
<dbReference type="AlphaFoldDB" id="A0A1G1X891"/>
<dbReference type="InterPro" id="IPR004413">
    <property type="entry name" value="GatB"/>
</dbReference>
<comment type="similarity">
    <text evidence="1 10">Belongs to the GatB/GatE family. GatB subfamily.</text>
</comment>
<comment type="caution">
    <text evidence="12">The sequence shown here is derived from an EMBL/GenBank/DDBJ whole genome shotgun (WGS) entry which is preliminary data.</text>
</comment>
<dbReference type="FunFam" id="1.10.10.410:FF:000001">
    <property type="entry name" value="Aspartyl/glutamyl-tRNA(Asn/Gln) amidotransferase subunit B"/>
    <property type="match status" value="1"/>
</dbReference>
<dbReference type="SUPFAM" id="SSF89095">
    <property type="entry name" value="GatB/YqeY motif"/>
    <property type="match status" value="1"/>
</dbReference>
<dbReference type="GO" id="GO:0050566">
    <property type="term" value="F:asparaginyl-tRNA synthase (glutamine-hydrolyzing) activity"/>
    <property type="evidence" value="ECO:0007669"/>
    <property type="project" value="RHEA"/>
</dbReference>
<comment type="catalytic activity">
    <reaction evidence="8 10">
        <text>L-aspartyl-tRNA(Asn) + L-glutamine + ATP + H2O = L-asparaginyl-tRNA(Asn) + L-glutamate + ADP + phosphate + 2 H(+)</text>
        <dbReference type="Rhea" id="RHEA:14513"/>
        <dbReference type="Rhea" id="RHEA-COMP:9674"/>
        <dbReference type="Rhea" id="RHEA-COMP:9677"/>
        <dbReference type="ChEBI" id="CHEBI:15377"/>
        <dbReference type="ChEBI" id="CHEBI:15378"/>
        <dbReference type="ChEBI" id="CHEBI:29985"/>
        <dbReference type="ChEBI" id="CHEBI:30616"/>
        <dbReference type="ChEBI" id="CHEBI:43474"/>
        <dbReference type="ChEBI" id="CHEBI:58359"/>
        <dbReference type="ChEBI" id="CHEBI:78515"/>
        <dbReference type="ChEBI" id="CHEBI:78516"/>
        <dbReference type="ChEBI" id="CHEBI:456216"/>
    </reaction>
</comment>
<reference evidence="12 13" key="1">
    <citation type="journal article" date="2016" name="Nat. Commun.">
        <title>Thousands of microbial genomes shed light on interconnected biogeochemical processes in an aquifer system.</title>
        <authorList>
            <person name="Anantharaman K."/>
            <person name="Brown C.T."/>
            <person name="Hug L.A."/>
            <person name="Sharon I."/>
            <person name="Castelle C.J."/>
            <person name="Probst A.J."/>
            <person name="Thomas B.C."/>
            <person name="Singh A."/>
            <person name="Wilkins M.J."/>
            <person name="Karaoz U."/>
            <person name="Brodie E.L."/>
            <person name="Williams K.H."/>
            <person name="Hubbard S.S."/>
            <person name="Banfield J.F."/>
        </authorList>
    </citation>
    <scope>NUCLEOTIDE SEQUENCE [LARGE SCALE GENOMIC DNA]</scope>
</reference>
<dbReference type="InterPro" id="IPR006075">
    <property type="entry name" value="Asn/Gln-tRNA_Trfase_suB/E_cat"/>
</dbReference>
<accession>A0A1G1X891</accession>
<dbReference type="GO" id="GO:0070681">
    <property type="term" value="P:glutaminyl-tRNAGln biosynthesis via transamidation"/>
    <property type="evidence" value="ECO:0007669"/>
    <property type="project" value="TreeGrafter"/>
</dbReference>
<dbReference type="GO" id="GO:0050567">
    <property type="term" value="F:glutaminyl-tRNA synthase (glutamine-hydrolyzing) activity"/>
    <property type="evidence" value="ECO:0007669"/>
    <property type="project" value="UniProtKB-UniRule"/>
</dbReference>